<sequence>MLSALDHVALSQLSRVFAEKMDDSALLVLEFVLDILAEADFFRALEGCPAISRRHVRVALMMKGGGGECSIGFT</sequence>
<dbReference type="EMBL" id="EU916176">
    <property type="protein sequence ID" value="ACH46768.1"/>
    <property type="molecule type" value="Genomic_DNA"/>
</dbReference>
<dbReference type="Proteomes" id="UP000204092">
    <property type="component" value="Segment"/>
</dbReference>
<dbReference type="GeneID" id="6804799"/>
<name>B5LWA5_9PHYC</name>
<keyword evidence="2" id="KW-1185">Reference proteome</keyword>
<evidence type="ECO:0000313" key="1">
    <source>
        <dbReference type="EMBL" id="ACH46768.1"/>
    </source>
</evidence>
<organism evidence="1 2">
    <name type="scientific">Feldmannia species virus</name>
    <dbReference type="NCBI Taxonomy" id="39420"/>
    <lineage>
        <taxon>Viruses</taxon>
        <taxon>Varidnaviria</taxon>
        <taxon>Bamfordvirae</taxon>
        <taxon>Nucleocytoviricota</taxon>
        <taxon>Megaviricetes</taxon>
        <taxon>Algavirales</taxon>
        <taxon>Phycodnaviridae</taxon>
        <taxon>Phaeovirus</taxon>
        <taxon>Phaeovirus feldmanniae</taxon>
    </lineage>
</organism>
<proteinExistence type="predicted"/>
<dbReference type="RefSeq" id="YP_002154638.1">
    <property type="nucleotide sequence ID" value="NC_011183.1"/>
</dbReference>
<dbReference type="KEGG" id="vg:6804799"/>
<protein>
    <submittedName>
        <fullName evidence="1">Uncharacterized protein</fullName>
    </submittedName>
</protein>
<reference evidence="1 2" key="1">
    <citation type="journal article" date="2009" name="Virology">
        <title>Genomic analysis of the smallest giant virus--Feldmannia sp. virus 158.</title>
        <authorList>
            <person name="Schroeder D.C."/>
            <person name="Park Y."/>
            <person name="Yoon H.M."/>
            <person name="Lee Y.S."/>
            <person name="Kang S.W."/>
            <person name="Meints R.H."/>
            <person name="Ivey R.G."/>
            <person name="Choi T.J."/>
        </authorList>
    </citation>
    <scope>NUCLEOTIDE SEQUENCE [LARGE SCALE GENOMIC DNA]</scope>
    <source>
        <strain evidence="1">FsV-158</strain>
    </source>
</reference>
<evidence type="ECO:0000313" key="2">
    <source>
        <dbReference type="Proteomes" id="UP000204092"/>
    </source>
</evidence>
<accession>B5LWA5</accession>